<dbReference type="AlphaFoldDB" id="A0A7I8VU07"/>
<sequence>MITDLVEISISKEKCTDLDSFDIVTTRNYDPEMFVLSRPIFHSDKKSVYTEFLNKSNNNYSRSNDKITSDVANRLAIAEREIGDVKGKLRIVAADYERERQKVGKLEKILHEKNMEIRQGLVKLIENGQLNTLTSLVDAEVQLKSMEVDNENLRHDYESQRTATETVVKENTELMRKLDEFARELMIKQSLLTEITDQNRNLETIFNNSKMDMDRTKKQLQNYDNQLHRCEQDAKRQLIELENRMKNMQRDYEDAVALFKEDNKVLTAEIACHKSLVEGKTHELKQKDKQLKSLSIENDDLGRKLEIITNESLTGREEIERMMNEYDNKAKENATLRNKLEEKDSENEKIKCDKYALEREVERLSEELYRIKDEVVEAGRRLGDCRTQINRLERDFQSSQDHNIALQSDIRHLETQRLAYKEQQELASRAAEQISDENRLLKQDIQMLKDRFDDEQNHLRQERQRCSEAKCEVRCLNEINNQLQNDCELLKSTLNNEKHLHMSVREQLILEEKQQIQHAERIHHLEMEVSTLEQRLREERILQERGLNELQEARNEVRILCQKLEDREKLLSAERKRFKDGIEKMKENFISDVKFITKEKEANGGTIESLRNDNTNLREELRDKELQIISCFQTLDQFNSESKGRKELENQLMASEAELNQLKVLLKTIKQEMDKEKDYHKQTIEENNKLKLSINHLKEGMKIIKEEYTKEVFTVRAELQQIKVDTEQDIRDYKSEINNLSADLNTAEASLISLRDSMENVRLSNENYEKTIDALKRRLHQEITRRIINEERLEAFNCQREILMRKNSERKDDKNHSTDYDRKLQEEKEKNYLMNNKLKSLESSLQTQECHMQTLEIQLAEIHSENTALRLKFEYGIGQMGNQENEKLVEDMTKRLNVYERERVTFFKSAQKLAIDLEQSRETVKDKSKQILKQQEDIMKLKEKLKLYEEEMNKLQNNNQISEDRINKLENRTFRTELMNIQSKKINSPKLLFA</sequence>
<feature type="coiled-coil region" evidence="1">
    <location>
        <begin position="607"/>
        <end position="672"/>
    </location>
</feature>
<keyword evidence="4" id="KW-1185">Reference proteome</keyword>
<reference evidence="3 4" key="1">
    <citation type="submission" date="2020-08" db="EMBL/GenBank/DDBJ databases">
        <authorList>
            <person name="Hejnol A."/>
        </authorList>
    </citation>
    <scope>NUCLEOTIDE SEQUENCE [LARGE SCALE GENOMIC DNA]</scope>
</reference>
<gene>
    <name evidence="3" type="ORF">DGYR_LOCUS7329</name>
</gene>
<feature type="coiled-coil region" evidence="1">
    <location>
        <begin position="284"/>
        <end position="381"/>
    </location>
</feature>
<comment type="caution">
    <text evidence="3">The sequence shown here is derived from an EMBL/GenBank/DDBJ whole genome shotgun (WGS) entry which is preliminary data.</text>
</comment>
<keyword evidence="1" id="KW-0175">Coiled coil</keyword>
<protein>
    <submittedName>
        <fullName evidence="3">DgyrCDS7685</fullName>
    </submittedName>
</protein>
<proteinExistence type="predicted"/>
<name>A0A7I8VU07_9ANNE</name>
<dbReference type="OrthoDB" id="6287438at2759"/>
<evidence type="ECO:0000313" key="3">
    <source>
        <dbReference type="EMBL" id="CAD5119035.1"/>
    </source>
</evidence>
<accession>A0A7I8VU07</accession>
<evidence type="ECO:0000256" key="2">
    <source>
        <dbReference type="SAM" id="MobiDB-lite"/>
    </source>
</evidence>
<feature type="coiled-coil region" evidence="1">
    <location>
        <begin position="431"/>
        <end position="570"/>
    </location>
</feature>
<organism evidence="3 4">
    <name type="scientific">Dimorphilus gyrociliatus</name>
    <dbReference type="NCBI Taxonomy" id="2664684"/>
    <lineage>
        <taxon>Eukaryota</taxon>
        <taxon>Metazoa</taxon>
        <taxon>Spiralia</taxon>
        <taxon>Lophotrochozoa</taxon>
        <taxon>Annelida</taxon>
        <taxon>Polychaeta</taxon>
        <taxon>Polychaeta incertae sedis</taxon>
        <taxon>Dinophilidae</taxon>
        <taxon>Dimorphilus</taxon>
    </lineage>
</organism>
<dbReference type="Proteomes" id="UP000549394">
    <property type="component" value="Unassembled WGS sequence"/>
</dbReference>
<dbReference type="EMBL" id="CAJFCJ010000009">
    <property type="protein sequence ID" value="CAD5119035.1"/>
    <property type="molecule type" value="Genomic_DNA"/>
</dbReference>
<feature type="coiled-coil region" evidence="1">
    <location>
        <begin position="136"/>
        <end position="163"/>
    </location>
</feature>
<feature type="coiled-coil region" evidence="1">
    <location>
        <begin position="206"/>
        <end position="258"/>
    </location>
</feature>
<feature type="coiled-coil region" evidence="1">
    <location>
        <begin position="716"/>
        <end position="785"/>
    </location>
</feature>
<evidence type="ECO:0000256" key="1">
    <source>
        <dbReference type="SAM" id="Coils"/>
    </source>
</evidence>
<feature type="region of interest" description="Disordered" evidence="2">
    <location>
        <begin position="807"/>
        <end position="826"/>
    </location>
</feature>
<evidence type="ECO:0000313" key="4">
    <source>
        <dbReference type="Proteomes" id="UP000549394"/>
    </source>
</evidence>